<dbReference type="EMBL" id="JACWFH010000007">
    <property type="protein sequence ID" value="MBY0096038.1"/>
    <property type="molecule type" value="Genomic_DNA"/>
</dbReference>
<gene>
    <name evidence="3" type="ORF">H0185_04365</name>
</gene>
<evidence type="ECO:0000259" key="2">
    <source>
        <dbReference type="Pfam" id="PF13193"/>
    </source>
</evidence>
<organism evidence="3 4">
    <name type="scientific">Mesobacillus maritimus</name>
    <dbReference type="NCBI Taxonomy" id="1643336"/>
    <lineage>
        <taxon>Bacteria</taxon>
        <taxon>Bacillati</taxon>
        <taxon>Bacillota</taxon>
        <taxon>Bacilli</taxon>
        <taxon>Bacillales</taxon>
        <taxon>Bacillaceae</taxon>
        <taxon>Mesobacillus</taxon>
    </lineage>
</organism>
<dbReference type="SUPFAM" id="SSF56801">
    <property type="entry name" value="Acetyl-CoA synthetase-like"/>
    <property type="match status" value="1"/>
</dbReference>
<dbReference type="InterPro" id="IPR050237">
    <property type="entry name" value="ATP-dep_AMP-bd_enzyme"/>
</dbReference>
<dbReference type="Gene3D" id="3.40.50.12780">
    <property type="entry name" value="N-terminal domain of ligase-like"/>
    <property type="match status" value="1"/>
</dbReference>
<dbReference type="InterPro" id="IPR020845">
    <property type="entry name" value="AMP-binding_CS"/>
</dbReference>
<dbReference type="Proteomes" id="UP000769780">
    <property type="component" value="Unassembled WGS sequence"/>
</dbReference>
<proteinExistence type="predicted"/>
<dbReference type="Pfam" id="PF13193">
    <property type="entry name" value="AMP-binding_C"/>
    <property type="match status" value="1"/>
</dbReference>
<dbReference type="InterPro" id="IPR025110">
    <property type="entry name" value="AMP-bd_C"/>
</dbReference>
<dbReference type="RefSeq" id="WP_221871549.1">
    <property type="nucleotide sequence ID" value="NZ_JACWFH010000007.1"/>
</dbReference>
<protein>
    <submittedName>
        <fullName evidence="3">AMP-binding protein</fullName>
    </submittedName>
</protein>
<dbReference type="PANTHER" id="PTHR43767:SF1">
    <property type="entry name" value="NONRIBOSOMAL PEPTIDE SYNTHASE PES1 (EUROFUNG)-RELATED"/>
    <property type="match status" value="1"/>
</dbReference>
<comment type="caution">
    <text evidence="3">The sequence shown here is derived from an EMBL/GenBank/DDBJ whole genome shotgun (WGS) entry which is preliminary data.</text>
</comment>
<keyword evidence="4" id="KW-1185">Reference proteome</keyword>
<dbReference type="Pfam" id="PF00501">
    <property type="entry name" value="AMP-binding"/>
    <property type="match status" value="1"/>
</dbReference>
<evidence type="ECO:0000313" key="3">
    <source>
        <dbReference type="EMBL" id="MBY0096038.1"/>
    </source>
</evidence>
<evidence type="ECO:0000313" key="4">
    <source>
        <dbReference type="Proteomes" id="UP000769780"/>
    </source>
</evidence>
<dbReference type="Gene3D" id="3.30.300.30">
    <property type="match status" value="1"/>
</dbReference>
<sequence length="557" mass="61943">MVILSKSLYWPQDVSQKLEYRLGEKPLHEYLKANAAAFPNKVAYSFYGNDLTWSQMDEYVDRFASFLGEEGVSKGDCVALFLQNCPQYIIAHYGIQRLGGTVVPLNPMYKQAELEYLLNEAKVKGILSGQELYGQLQGACQNISSLEFIVTTNYADFLPEHPTLPMPEELKIEKKLIAETKDFASILKEKQPYQGHVEVDLENDIGLMVFTSGTTGRPKAAMLPFKSALFKTAATVQANNVLKEDKSLAVAPLCHIAGMVMGVNTPVYSGCTSVLLTRFDPQAAVDAIEKYEVTVWYSVAPMNVALLHTPGIENRNLCSLRVNMATSFGIPVTQQLAEQWKKLTKGCLMYEAAYGLSETHTCDTFMPADKIKWGSCGIPTFETEIKIIDFETGEQVPAGEKGEIALKNPGVFKGYLNRPDATAETLRDGWVYTGDIGSLDEDGYLYFHGRLKEMIKCSGYSVFPEDVEVLMNEHPGILQSAAIGVPDPVRGESVKMFVVLKPGYQGKVTEEEMIEWAKEKMAAYKYPRSIEFIDQLPATSSGKVLRRLLKEPQGEEV</sequence>
<dbReference type="PROSITE" id="PS00455">
    <property type="entry name" value="AMP_BINDING"/>
    <property type="match status" value="1"/>
</dbReference>
<dbReference type="PANTHER" id="PTHR43767">
    <property type="entry name" value="LONG-CHAIN-FATTY-ACID--COA LIGASE"/>
    <property type="match status" value="1"/>
</dbReference>
<dbReference type="InterPro" id="IPR042099">
    <property type="entry name" value="ANL_N_sf"/>
</dbReference>
<reference evidence="3 4" key="1">
    <citation type="submission" date="2020-07" db="EMBL/GenBank/DDBJ databases">
        <title>Fungal Genomes of the International Space Station.</title>
        <authorList>
            <person name="Seuylemezian A."/>
            <person name="Singh N.K."/>
            <person name="Wood J."/>
            <person name="Venkateswaran K."/>
        </authorList>
    </citation>
    <scope>NUCLEOTIDE SEQUENCE [LARGE SCALE GENOMIC DNA]</scope>
    <source>
        <strain evidence="3 4">PL-B2</strain>
    </source>
</reference>
<dbReference type="InterPro" id="IPR000873">
    <property type="entry name" value="AMP-dep_synth/lig_dom"/>
</dbReference>
<accession>A0ABS7K1F8</accession>
<dbReference type="InterPro" id="IPR045851">
    <property type="entry name" value="AMP-bd_C_sf"/>
</dbReference>
<evidence type="ECO:0000259" key="1">
    <source>
        <dbReference type="Pfam" id="PF00501"/>
    </source>
</evidence>
<name>A0ABS7K1F8_9BACI</name>
<feature type="domain" description="AMP-dependent synthetase/ligase" evidence="1">
    <location>
        <begin position="32"/>
        <end position="416"/>
    </location>
</feature>
<feature type="domain" description="AMP-binding enzyme C-terminal" evidence="2">
    <location>
        <begin position="467"/>
        <end position="543"/>
    </location>
</feature>